<reference evidence="3" key="1">
    <citation type="submission" date="2019-07" db="EMBL/GenBank/DDBJ databases">
        <title>De Novo Assembly of kiwifruit Actinidia rufa.</title>
        <authorList>
            <person name="Sugita-Konishi S."/>
            <person name="Sato K."/>
            <person name="Mori E."/>
            <person name="Abe Y."/>
            <person name="Kisaki G."/>
            <person name="Hamano K."/>
            <person name="Suezawa K."/>
            <person name="Otani M."/>
            <person name="Fukuda T."/>
            <person name="Manabe T."/>
            <person name="Gomi K."/>
            <person name="Tabuchi M."/>
            <person name="Akimitsu K."/>
            <person name="Kataoka I."/>
        </authorList>
    </citation>
    <scope>NUCLEOTIDE SEQUENCE [LARGE SCALE GENOMIC DNA]</scope>
    <source>
        <strain evidence="3">cv. Fuchu</strain>
    </source>
</reference>
<sequence>MAKIEFRCFVRGLTWATNDRSLKNAFAQFCDVIESKSRGGGGLRGGGGGGGRREGGGYNHSGGYGSGGSGGRGCDRGCGDGSSFKPSIISPLRQENSSNFIMAPKKDDFKAAQIKVGGSKSLATTNTCPGTQSSSPTIQSTPRSKLNLPDISVGSFSSVAMPVLTTNALTMEEQLAILTKTVKALCQTMEDRDVQMASMMN</sequence>
<feature type="region of interest" description="Disordered" evidence="1">
    <location>
        <begin position="38"/>
        <end position="72"/>
    </location>
</feature>
<dbReference type="Proteomes" id="UP000585474">
    <property type="component" value="Unassembled WGS sequence"/>
</dbReference>
<dbReference type="OrthoDB" id="1729438at2759"/>
<keyword evidence="3" id="KW-1185">Reference proteome</keyword>
<feature type="compositionally biased region" description="Low complexity" evidence="1">
    <location>
        <begin position="129"/>
        <end position="144"/>
    </location>
</feature>
<name>A0A7J0DI48_9ERIC</name>
<feature type="region of interest" description="Disordered" evidence="1">
    <location>
        <begin position="123"/>
        <end position="144"/>
    </location>
</feature>
<gene>
    <name evidence="2" type="ORF">Acr_00g0041460</name>
</gene>
<proteinExistence type="predicted"/>
<evidence type="ECO:0000313" key="2">
    <source>
        <dbReference type="EMBL" id="GFS35682.1"/>
    </source>
</evidence>
<evidence type="ECO:0000256" key="1">
    <source>
        <dbReference type="SAM" id="MobiDB-lite"/>
    </source>
</evidence>
<evidence type="ECO:0000313" key="3">
    <source>
        <dbReference type="Proteomes" id="UP000585474"/>
    </source>
</evidence>
<comment type="caution">
    <text evidence="2">The sequence shown here is derived from an EMBL/GenBank/DDBJ whole genome shotgun (WGS) entry which is preliminary data.</text>
</comment>
<dbReference type="EMBL" id="BJWL01000237">
    <property type="protein sequence ID" value="GFS35682.1"/>
    <property type="molecule type" value="Genomic_DNA"/>
</dbReference>
<accession>A0A7J0DI48</accession>
<organism evidence="2 3">
    <name type="scientific">Actinidia rufa</name>
    <dbReference type="NCBI Taxonomy" id="165716"/>
    <lineage>
        <taxon>Eukaryota</taxon>
        <taxon>Viridiplantae</taxon>
        <taxon>Streptophyta</taxon>
        <taxon>Embryophyta</taxon>
        <taxon>Tracheophyta</taxon>
        <taxon>Spermatophyta</taxon>
        <taxon>Magnoliopsida</taxon>
        <taxon>eudicotyledons</taxon>
        <taxon>Gunneridae</taxon>
        <taxon>Pentapetalae</taxon>
        <taxon>asterids</taxon>
        <taxon>Ericales</taxon>
        <taxon>Actinidiaceae</taxon>
        <taxon>Actinidia</taxon>
    </lineage>
</organism>
<dbReference type="AlphaFoldDB" id="A0A7J0DI48"/>
<protein>
    <submittedName>
        <fullName evidence="2">Uncharacterized protein</fullName>
    </submittedName>
</protein>